<keyword evidence="2" id="KW-1185">Reference proteome</keyword>
<sequence length="105" mass="12266">MSFKVCNVREKQAFTNVISEDTRSRKKLFHIFNTSQSFIGEICYDHLSCVSCSCKDKKNVGRVRELMNFYEKTSVNRSLDSPSDKLYKLSPSVLERIKNYEKKIV</sequence>
<dbReference type="AlphaFoldDB" id="R0KUI5"/>
<accession>R0KUI5</accession>
<proteinExistence type="predicted"/>
<gene>
    <name evidence="1" type="ORF">NBO_27g0061</name>
</gene>
<dbReference type="HOGENOM" id="CLU_2237326_0_0_1"/>
<name>R0KUI5_NOSB1</name>
<dbReference type="EMBL" id="KB908935">
    <property type="protein sequence ID" value="EOB14506.1"/>
    <property type="molecule type" value="Genomic_DNA"/>
</dbReference>
<dbReference type="Proteomes" id="UP000016927">
    <property type="component" value="Unassembled WGS sequence"/>
</dbReference>
<reference evidence="1 2" key="1">
    <citation type="journal article" date="2013" name="BMC Genomics">
        <title>Comparative genomics of parasitic silkworm microsporidia reveal an association between genome expansion and host adaptation.</title>
        <authorList>
            <person name="Pan G."/>
            <person name="Xu J."/>
            <person name="Li T."/>
            <person name="Xia Q."/>
            <person name="Liu S.L."/>
            <person name="Zhang G."/>
            <person name="Li S."/>
            <person name="Li C."/>
            <person name="Liu H."/>
            <person name="Yang L."/>
            <person name="Liu T."/>
            <person name="Zhang X."/>
            <person name="Wu Z."/>
            <person name="Fan W."/>
            <person name="Dang X."/>
            <person name="Xiang H."/>
            <person name="Tao M."/>
            <person name="Li Y."/>
            <person name="Hu J."/>
            <person name="Li Z."/>
            <person name="Lin L."/>
            <person name="Luo J."/>
            <person name="Geng L."/>
            <person name="Wang L."/>
            <person name="Long M."/>
            <person name="Wan Y."/>
            <person name="He N."/>
            <person name="Zhang Z."/>
            <person name="Lu C."/>
            <person name="Keeling P.J."/>
            <person name="Wang J."/>
            <person name="Xiang Z."/>
            <person name="Zhou Z."/>
        </authorList>
    </citation>
    <scope>NUCLEOTIDE SEQUENCE [LARGE SCALE GENOMIC DNA]</scope>
    <source>
        <strain evidence="2">CQ1 / CVCC 102059</strain>
    </source>
</reference>
<organism evidence="1 2">
    <name type="scientific">Nosema bombycis (strain CQ1 / CVCC 102059)</name>
    <name type="common">Microsporidian parasite</name>
    <name type="synonym">Pebrine of silkworm</name>
    <dbReference type="NCBI Taxonomy" id="578461"/>
    <lineage>
        <taxon>Eukaryota</taxon>
        <taxon>Fungi</taxon>
        <taxon>Fungi incertae sedis</taxon>
        <taxon>Microsporidia</taxon>
        <taxon>Nosematidae</taxon>
        <taxon>Nosema</taxon>
    </lineage>
</organism>
<evidence type="ECO:0000313" key="2">
    <source>
        <dbReference type="Proteomes" id="UP000016927"/>
    </source>
</evidence>
<protein>
    <submittedName>
        <fullName evidence="1">Uncharacterized protein</fullName>
    </submittedName>
</protein>
<dbReference type="VEuPathDB" id="MicrosporidiaDB:NBO_27g0061"/>
<evidence type="ECO:0000313" key="1">
    <source>
        <dbReference type="EMBL" id="EOB14506.1"/>
    </source>
</evidence>